<dbReference type="AlphaFoldDB" id="A0A8S3ZDR5"/>
<accession>A0A8S3ZDR5</accession>
<evidence type="ECO:0000313" key="2">
    <source>
        <dbReference type="Proteomes" id="UP000678393"/>
    </source>
</evidence>
<evidence type="ECO:0000313" key="1">
    <source>
        <dbReference type="EMBL" id="CAG5125121.1"/>
    </source>
</evidence>
<gene>
    <name evidence="1" type="ORF">CUNI_LOCUS10679</name>
</gene>
<reference evidence="1" key="1">
    <citation type="submission" date="2021-04" db="EMBL/GenBank/DDBJ databases">
        <authorList>
            <consortium name="Molecular Ecology Group"/>
        </authorList>
    </citation>
    <scope>NUCLEOTIDE SEQUENCE</scope>
</reference>
<dbReference type="Proteomes" id="UP000678393">
    <property type="component" value="Unassembled WGS sequence"/>
</dbReference>
<sequence>MEKVSKDGYRLPNSEQRRAEKILDRAIRVEKGIATADEVEEEALGEIEDRKE</sequence>
<dbReference type="OrthoDB" id="2017365at2759"/>
<feature type="non-terminal residue" evidence="1">
    <location>
        <position position="52"/>
    </location>
</feature>
<proteinExistence type="predicted"/>
<protein>
    <submittedName>
        <fullName evidence="1">Uncharacterized protein</fullName>
    </submittedName>
</protein>
<comment type="caution">
    <text evidence="1">The sequence shown here is derived from an EMBL/GenBank/DDBJ whole genome shotgun (WGS) entry which is preliminary data.</text>
</comment>
<dbReference type="EMBL" id="CAJHNH020001957">
    <property type="protein sequence ID" value="CAG5125121.1"/>
    <property type="molecule type" value="Genomic_DNA"/>
</dbReference>
<organism evidence="1 2">
    <name type="scientific">Candidula unifasciata</name>
    <dbReference type="NCBI Taxonomy" id="100452"/>
    <lineage>
        <taxon>Eukaryota</taxon>
        <taxon>Metazoa</taxon>
        <taxon>Spiralia</taxon>
        <taxon>Lophotrochozoa</taxon>
        <taxon>Mollusca</taxon>
        <taxon>Gastropoda</taxon>
        <taxon>Heterobranchia</taxon>
        <taxon>Euthyneura</taxon>
        <taxon>Panpulmonata</taxon>
        <taxon>Eupulmonata</taxon>
        <taxon>Stylommatophora</taxon>
        <taxon>Helicina</taxon>
        <taxon>Helicoidea</taxon>
        <taxon>Geomitridae</taxon>
        <taxon>Candidula</taxon>
    </lineage>
</organism>
<keyword evidence="2" id="KW-1185">Reference proteome</keyword>
<name>A0A8S3ZDR5_9EUPU</name>